<evidence type="ECO:0000313" key="1">
    <source>
        <dbReference type="EMBL" id="RNA25437.1"/>
    </source>
</evidence>
<organism evidence="1 2">
    <name type="scientific">Brachionus plicatilis</name>
    <name type="common">Marine rotifer</name>
    <name type="synonym">Brachionus muelleri</name>
    <dbReference type="NCBI Taxonomy" id="10195"/>
    <lineage>
        <taxon>Eukaryota</taxon>
        <taxon>Metazoa</taxon>
        <taxon>Spiralia</taxon>
        <taxon>Gnathifera</taxon>
        <taxon>Rotifera</taxon>
        <taxon>Eurotatoria</taxon>
        <taxon>Monogononta</taxon>
        <taxon>Pseudotrocha</taxon>
        <taxon>Ploima</taxon>
        <taxon>Brachionidae</taxon>
        <taxon>Brachionus</taxon>
    </lineage>
</organism>
<protein>
    <submittedName>
        <fullName evidence="1">Uncharacterized protein</fullName>
    </submittedName>
</protein>
<dbReference type="AlphaFoldDB" id="A0A3M7RPZ9"/>
<reference evidence="1 2" key="1">
    <citation type="journal article" date="2018" name="Sci. Rep.">
        <title>Genomic signatures of local adaptation to the degree of environmental predictability in rotifers.</title>
        <authorList>
            <person name="Franch-Gras L."/>
            <person name="Hahn C."/>
            <person name="Garcia-Roger E.M."/>
            <person name="Carmona M.J."/>
            <person name="Serra M."/>
            <person name="Gomez A."/>
        </authorList>
    </citation>
    <scope>NUCLEOTIDE SEQUENCE [LARGE SCALE GENOMIC DNA]</scope>
    <source>
        <strain evidence="1">HYR1</strain>
    </source>
</reference>
<comment type="caution">
    <text evidence="1">The sequence shown here is derived from an EMBL/GenBank/DDBJ whole genome shotgun (WGS) entry which is preliminary data.</text>
</comment>
<keyword evidence="2" id="KW-1185">Reference proteome</keyword>
<dbReference type="Proteomes" id="UP000276133">
    <property type="component" value="Unassembled WGS sequence"/>
</dbReference>
<proteinExistence type="predicted"/>
<accession>A0A3M7RPZ9</accession>
<gene>
    <name evidence="1" type="ORF">BpHYR1_052113</name>
</gene>
<evidence type="ECO:0000313" key="2">
    <source>
        <dbReference type="Proteomes" id="UP000276133"/>
    </source>
</evidence>
<name>A0A3M7RPZ9_BRAPC</name>
<dbReference type="EMBL" id="REGN01002928">
    <property type="protein sequence ID" value="RNA25437.1"/>
    <property type="molecule type" value="Genomic_DNA"/>
</dbReference>
<sequence>MEKKIRYFNYIFNLNDNFGGKIMCLGNLWNRQGLNEIYKRNIKFLNISLNSGDYVILGQKKKKKHPLYSLKRINCSILNNIVTCQ</sequence>